<keyword evidence="4" id="KW-1185">Reference proteome</keyword>
<evidence type="ECO:0000313" key="3">
    <source>
        <dbReference type="EMBL" id="KAL2093874.1"/>
    </source>
</evidence>
<sequence length="325" mass="36314">MCQLSALVRNSRTYQLHPKQESFIKQLSSYDIITPLRINDFGESFPHKLHYKRKRRSADEDFAGLRAHYRIDAFGQQFHLNLSADSGFIAPSYTVTHLGLEHRNDSSTDLSDDMRHCFFRGHVNSKTEFQAVFSLCTGLNWQRDNGNSVSSPRLGLVARKRAPLSETLRFNDRAHLPLMSSLRTDGTSKRRLSVKPIKSTRFITVLQSDASAYKSQGCTAQALFTVIGTFMTHSGEYFLEPLMQADGEEPEEEHNKPHLVYRHERKKSSSASGDPKPCAASGCHPGTCCFDCQSAVTGFEPANPALLCGHAGHEAARSPRVARPD</sequence>
<evidence type="ECO:0000259" key="2">
    <source>
        <dbReference type="Pfam" id="PF01562"/>
    </source>
</evidence>
<proteinExistence type="predicted"/>
<feature type="domain" description="Peptidase M12B propeptide" evidence="2">
    <location>
        <begin position="31"/>
        <end position="124"/>
    </location>
</feature>
<comment type="caution">
    <text evidence="3">The sequence shown here is derived from an EMBL/GenBank/DDBJ whole genome shotgun (WGS) entry which is preliminary data.</text>
</comment>
<keyword evidence="1" id="KW-1015">Disulfide bond</keyword>
<evidence type="ECO:0000256" key="1">
    <source>
        <dbReference type="ARBA" id="ARBA00023157"/>
    </source>
</evidence>
<evidence type="ECO:0000313" key="4">
    <source>
        <dbReference type="Proteomes" id="UP001591681"/>
    </source>
</evidence>
<dbReference type="EMBL" id="JBHFQA010000009">
    <property type="protein sequence ID" value="KAL2093874.1"/>
    <property type="molecule type" value="Genomic_DNA"/>
</dbReference>
<dbReference type="AlphaFoldDB" id="A0ABD1K439"/>
<dbReference type="InterPro" id="IPR002870">
    <property type="entry name" value="Peptidase_M12B_N"/>
</dbReference>
<accession>A0ABD1K439</accession>
<dbReference type="Proteomes" id="UP001591681">
    <property type="component" value="Unassembled WGS sequence"/>
</dbReference>
<reference evidence="3 4" key="1">
    <citation type="submission" date="2024-09" db="EMBL/GenBank/DDBJ databases">
        <title>A chromosome-level genome assembly of Gray's grenadier anchovy, Coilia grayii.</title>
        <authorList>
            <person name="Fu Z."/>
        </authorList>
    </citation>
    <scope>NUCLEOTIDE SEQUENCE [LARGE SCALE GENOMIC DNA]</scope>
    <source>
        <strain evidence="3">G4</strain>
        <tissue evidence="3">Muscle</tissue>
    </source>
</reference>
<organism evidence="3 4">
    <name type="scientific">Coilia grayii</name>
    <name type="common">Gray's grenadier anchovy</name>
    <dbReference type="NCBI Taxonomy" id="363190"/>
    <lineage>
        <taxon>Eukaryota</taxon>
        <taxon>Metazoa</taxon>
        <taxon>Chordata</taxon>
        <taxon>Craniata</taxon>
        <taxon>Vertebrata</taxon>
        <taxon>Euteleostomi</taxon>
        <taxon>Actinopterygii</taxon>
        <taxon>Neopterygii</taxon>
        <taxon>Teleostei</taxon>
        <taxon>Clupei</taxon>
        <taxon>Clupeiformes</taxon>
        <taxon>Clupeoidei</taxon>
        <taxon>Engraulidae</taxon>
        <taxon>Coilinae</taxon>
        <taxon>Coilia</taxon>
    </lineage>
</organism>
<name>A0ABD1K439_9TELE</name>
<protein>
    <recommendedName>
        <fullName evidence="2">Peptidase M12B propeptide domain-containing protein</fullName>
    </recommendedName>
</protein>
<dbReference type="Pfam" id="PF01562">
    <property type="entry name" value="Pep_M12B_propep"/>
    <property type="match status" value="1"/>
</dbReference>
<gene>
    <name evidence="3" type="ORF">ACEWY4_011186</name>
</gene>